<evidence type="ECO:0000256" key="1">
    <source>
        <dbReference type="SAM" id="Phobius"/>
    </source>
</evidence>
<feature type="transmembrane region" description="Helical" evidence="1">
    <location>
        <begin position="187"/>
        <end position="204"/>
    </location>
</feature>
<dbReference type="OrthoDB" id="240491at2157"/>
<feature type="transmembrane region" description="Helical" evidence="1">
    <location>
        <begin position="287"/>
        <end position="306"/>
    </location>
</feature>
<feature type="transmembrane region" description="Helical" evidence="1">
    <location>
        <begin position="344"/>
        <end position="363"/>
    </location>
</feature>
<proteinExistence type="predicted"/>
<keyword evidence="3" id="KW-1185">Reference proteome</keyword>
<dbReference type="GO" id="GO:0045227">
    <property type="term" value="P:capsule polysaccharide biosynthetic process"/>
    <property type="evidence" value="ECO:0007669"/>
    <property type="project" value="InterPro"/>
</dbReference>
<evidence type="ECO:0008006" key="4">
    <source>
        <dbReference type="Google" id="ProtNLM"/>
    </source>
</evidence>
<keyword evidence="1" id="KW-0812">Transmembrane</keyword>
<feature type="transmembrane region" description="Helical" evidence="1">
    <location>
        <begin position="100"/>
        <end position="118"/>
    </location>
</feature>
<name>A0A0W1RF61_9EURY</name>
<feature type="transmembrane region" description="Helical" evidence="1">
    <location>
        <begin position="313"/>
        <end position="332"/>
    </location>
</feature>
<keyword evidence="1" id="KW-0472">Membrane</keyword>
<protein>
    <recommendedName>
        <fullName evidence="4">Capsule biosynthesis CapC</fullName>
    </recommendedName>
</protein>
<feature type="transmembrane region" description="Helical" evidence="1">
    <location>
        <begin position="261"/>
        <end position="281"/>
    </location>
</feature>
<dbReference type="InterPro" id="IPR008338">
    <property type="entry name" value="Capsule_biosynth_CapC"/>
</dbReference>
<reference evidence="2 3" key="1">
    <citation type="submission" date="2015-12" db="EMBL/GenBank/DDBJ databases">
        <title>Haloferax profundi sp. nov. isolated from the Discovery deep brine-seawater interface in the Red Sea.</title>
        <authorList>
            <person name="Zhang G."/>
            <person name="Stingl U."/>
            <person name="Rashid M."/>
        </authorList>
    </citation>
    <scope>NUCLEOTIDE SEQUENCE [LARGE SCALE GENOMIC DNA]</scope>
    <source>
        <strain evidence="2 3">SB29</strain>
    </source>
</reference>
<accession>A0A0W1RF61</accession>
<feature type="transmembrane region" description="Helical" evidence="1">
    <location>
        <begin position="234"/>
        <end position="254"/>
    </location>
</feature>
<feature type="transmembrane region" description="Helical" evidence="1">
    <location>
        <begin position="130"/>
        <end position="153"/>
    </location>
</feature>
<evidence type="ECO:0000313" key="3">
    <source>
        <dbReference type="Proteomes" id="UP000053157"/>
    </source>
</evidence>
<comment type="caution">
    <text evidence="2">The sequence shown here is derived from an EMBL/GenBank/DDBJ whole genome shotgun (WGS) entry which is preliminary data.</text>
</comment>
<feature type="transmembrane region" description="Helical" evidence="1">
    <location>
        <begin position="75"/>
        <end position="94"/>
    </location>
</feature>
<gene>
    <name evidence="2" type="ORF">AUR66_19915</name>
</gene>
<feature type="transmembrane region" description="Helical" evidence="1">
    <location>
        <begin position="42"/>
        <end position="63"/>
    </location>
</feature>
<dbReference type="EMBL" id="LOPV01000637">
    <property type="protein sequence ID" value="KTG11727.1"/>
    <property type="molecule type" value="Genomic_DNA"/>
</dbReference>
<sequence length="388" mass="41094">MLIATLLAVLGFIGVAIITQFRGYRLGGTITTGIVAVYTLKNFVMFPVFVLSTALAYLALKILKQRTLIYGRDELVAAILVGTLVPVTILGVFSEIAADVRSIAFVGSILPGLAAYNYHQMKPETRWHDMLATVGVFAALLGIGTALVSPAGAKTIGTLTPPVLYSETSEIAVYRGAVVEGDLEGSLIPRQTLVFVLMLGLIVAERLRARFDVRTGVIAAALLAVFALESRWLLVLYASVYVLSYGLITVIHYTTLRYGRVLLGVGSAFATVLTVGLTLLLPVSRGLAAFFTGVIAGVMAYNTHATAPEERSIVIPLQIAVFVPLLVGLRMFVSPGEAGFPQTLSIPVLVGAVLVTGVSLWYAHANTVQQPDNDSVLSASVLSDGDGA</sequence>
<dbReference type="Pfam" id="PF14102">
    <property type="entry name" value="Caps_synth_CapC"/>
    <property type="match status" value="1"/>
</dbReference>
<dbReference type="GO" id="GO:0016020">
    <property type="term" value="C:membrane"/>
    <property type="evidence" value="ECO:0007669"/>
    <property type="project" value="InterPro"/>
</dbReference>
<feature type="transmembrane region" description="Helical" evidence="1">
    <location>
        <begin position="211"/>
        <end position="228"/>
    </location>
</feature>
<evidence type="ECO:0000313" key="2">
    <source>
        <dbReference type="EMBL" id="KTG11727.1"/>
    </source>
</evidence>
<organism evidence="2 3">
    <name type="scientific">Haloferax profundi</name>
    <dbReference type="NCBI Taxonomy" id="1544718"/>
    <lineage>
        <taxon>Archaea</taxon>
        <taxon>Methanobacteriati</taxon>
        <taxon>Methanobacteriota</taxon>
        <taxon>Stenosarchaea group</taxon>
        <taxon>Halobacteria</taxon>
        <taxon>Halobacteriales</taxon>
        <taxon>Haloferacaceae</taxon>
        <taxon>Haloferax</taxon>
    </lineage>
</organism>
<dbReference type="Proteomes" id="UP000053157">
    <property type="component" value="Unassembled WGS sequence"/>
</dbReference>
<dbReference type="AlphaFoldDB" id="A0A0W1RF61"/>
<keyword evidence="1" id="KW-1133">Transmembrane helix</keyword>